<keyword evidence="2" id="KW-0805">Transcription regulation</keyword>
<accession>A0A5C6A3Q3</accession>
<evidence type="ECO:0000313" key="9">
    <source>
        <dbReference type="Proteomes" id="UP000316213"/>
    </source>
</evidence>
<dbReference type="InterPro" id="IPR039425">
    <property type="entry name" value="RNA_pol_sigma-70-like"/>
</dbReference>
<evidence type="ECO:0000313" key="8">
    <source>
        <dbReference type="EMBL" id="TWT93043.1"/>
    </source>
</evidence>
<dbReference type="PANTHER" id="PTHR43133">
    <property type="entry name" value="RNA POLYMERASE ECF-TYPE SIGMA FACTO"/>
    <property type="match status" value="1"/>
</dbReference>
<organism evidence="8 9">
    <name type="scientific">Neorhodopirellula pilleata</name>
    <dbReference type="NCBI Taxonomy" id="2714738"/>
    <lineage>
        <taxon>Bacteria</taxon>
        <taxon>Pseudomonadati</taxon>
        <taxon>Planctomycetota</taxon>
        <taxon>Planctomycetia</taxon>
        <taxon>Pirellulales</taxon>
        <taxon>Pirellulaceae</taxon>
        <taxon>Neorhodopirellula</taxon>
    </lineage>
</organism>
<dbReference type="InterPro" id="IPR013324">
    <property type="entry name" value="RNA_pol_sigma_r3/r4-like"/>
</dbReference>
<feature type="domain" description="RNA polymerase sigma-70 region 2" evidence="6">
    <location>
        <begin position="53"/>
        <end position="113"/>
    </location>
</feature>
<dbReference type="Proteomes" id="UP000316213">
    <property type="component" value="Unassembled WGS sequence"/>
</dbReference>
<dbReference type="GO" id="GO:0003677">
    <property type="term" value="F:DNA binding"/>
    <property type="evidence" value="ECO:0007669"/>
    <property type="project" value="InterPro"/>
</dbReference>
<dbReference type="NCBIfam" id="TIGR02937">
    <property type="entry name" value="sigma70-ECF"/>
    <property type="match status" value="1"/>
</dbReference>
<evidence type="ECO:0000256" key="5">
    <source>
        <dbReference type="SAM" id="MobiDB-lite"/>
    </source>
</evidence>
<evidence type="ECO:0000256" key="4">
    <source>
        <dbReference type="ARBA" id="ARBA00023163"/>
    </source>
</evidence>
<dbReference type="Gene3D" id="1.10.10.10">
    <property type="entry name" value="Winged helix-like DNA-binding domain superfamily/Winged helix DNA-binding domain"/>
    <property type="match status" value="1"/>
</dbReference>
<dbReference type="GO" id="GO:0016987">
    <property type="term" value="F:sigma factor activity"/>
    <property type="evidence" value="ECO:0007669"/>
    <property type="project" value="UniProtKB-KW"/>
</dbReference>
<dbReference type="InterPro" id="IPR013325">
    <property type="entry name" value="RNA_pol_sigma_r2"/>
</dbReference>
<evidence type="ECO:0000256" key="1">
    <source>
        <dbReference type="ARBA" id="ARBA00010641"/>
    </source>
</evidence>
<evidence type="ECO:0000256" key="2">
    <source>
        <dbReference type="ARBA" id="ARBA00023015"/>
    </source>
</evidence>
<protein>
    <submittedName>
        <fullName evidence="8">ECF RNA polymerase sigma factor SigE</fullName>
    </submittedName>
</protein>
<dbReference type="Pfam" id="PF04542">
    <property type="entry name" value="Sigma70_r2"/>
    <property type="match status" value="1"/>
</dbReference>
<feature type="domain" description="RNA polymerase sigma factor 70 region 4 type 2" evidence="7">
    <location>
        <begin position="147"/>
        <end position="196"/>
    </location>
</feature>
<reference evidence="8 9" key="1">
    <citation type="submission" date="2019-02" db="EMBL/GenBank/DDBJ databases">
        <title>Deep-cultivation of Planctomycetes and their phenomic and genomic characterization uncovers novel biology.</title>
        <authorList>
            <person name="Wiegand S."/>
            <person name="Jogler M."/>
            <person name="Boedeker C."/>
            <person name="Pinto D."/>
            <person name="Vollmers J."/>
            <person name="Rivas-Marin E."/>
            <person name="Kohn T."/>
            <person name="Peeters S.H."/>
            <person name="Heuer A."/>
            <person name="Rast P."/>
            <person name="Oberbeckmann S."/>
            <person name="Bunk B."/>
            <person name="Jeske O."/>
            <person name="Meyerdierks A."/>
            <person name="Storesund J.E."/>
            <person name="Kallscheuer N."/>
            <person name="Luecker S."/>
            <person name="Lage O.M."/>
            <person name="Pohl T."/>
            <person name="Merkel B.J."/>
            <person name="Hornburger P."/>
            <person name="Mueller R.-W."/>
            <person name="Bruemmer F."/>
            <person name="Labrenz M."/>
            <person name="Spormann A.M."/>
            <person name="Op Den Camp H."/>
            <person name="Overmann J."/>
            <person name="Amann R."/>
            <person name="Jetten M.S.M."/>
            <person name="Mascher T."/>
            <person name="Medema M.H."/>
            <person name="Devos D.P."/>
            <person name="Kaster A.-K."/>
            <person name="Ovreas L."/>
            <person name="Rohde M."/>
            <person name="Galperin M.Y."/>
            <person name="Jogler C."/>
        </authorList>
    </citation>
    <scope>NUCLEOTIDE SEQUENCE [LARGE SCALE GENOMIC DNA]</scope>
    <source>
        <strain evidence="8 9">Pla100</strain>
    </source>
</reference>
<comment type="caution">
    <text evidence="8">The sequence shown here is derived from an EMBL/GenBank/DDBJ whole genome shotgun (WGS) entry which is preliminary data.</text>
</comment>
<dbReference type="PANTHER" id="PTHR43133:SF51">
    <property type="entry name" value="RNA POLYMERASE SIGMA FACTOR"/>
    <property type="match status" value="1"/>
</dbReference>
<keyword evidence="4" id="KW-0804">Transcription</keyword>
<dbReference type="AlphaFoldDB" id="A0A5C6A3Q3"/>
<keyword evidence="3" id="KW-0731">Sigma factor</keyword>
<dbReference type="SUPFAM" id="SSF88946">
    <property type="entry name" value="Sigma2 domain of RNA polymerase sigma factors"/>
    <property type="match status" value="1"/>
</dbReference>
<proteinExistence type="inferred from homology"/>
<evidence type="ECO:0000259" key="6">
    <source>
        <dbReference type="Pfam" id="PF04542"/>
    </source>
</evidence>
<gene>
    <name evidence="8" type="primary">sigE_10</name>
    <name evidence="8" type="ORF">Pla100_43590</name>
</gene>
<dbReference type="SUPFAM" id="SSF88659">
    <property type="entry name" value="Sigma3 and sigma4 domains of RNA polymerase sigma factors"/>
    <property type="match status" value="1"/>
</dbReference>
<feature type="region of interest" description="Disordered" evidence="5">
    <location>
        <begin position="310"/>
        <end position="345"/>
    </location>
</feature>
<dbReference type="Gene3D" id="1.10.1740.10">
    <property type="match status" value="1"/>
</dbReference>
<feature type="compositionally biased region" description="Polar residues" evidence="5">
    <location>
        <begin position="310"/>
        <end position="319"/>
    </location>
</feature>
<dbReference type="Pfam" id="PF08281">
    <property type="entry name" value="Sigma70_r4_2"/>
    <property type="match status" value="1"/>
</dbReference>
<dbReference type="InterPro" id="IPR014284">
    <property type="entry name" value="RNA_pol_sigma-70_dom"/>
</dbReference>
<evidence type="ECO:0000259" key="7">
    <source>
        <dbReference type="Pfam" id="PF08281"/>
    </source>
</evidence>
<name>A0A5C6A3Q3_9BACT</name>
<dbReference type="EMBL" id="SJPM01000010">
    <property type="protein sequence ID" value="TWT93043.1"/>
    <property type="molecule type" value="Genomic_DNA"/>
</dbReference>
<keyword evidence="9" id="KW-1185">Reference proteome</keyword>
<evidence type="ECO:0000256" key="3">
    <source>
        <dbReference type="ARBA" id="ARBA00023082"/>
    </source>
</evidence>
<dbReference type="InterPro" id="IPR036388">
    <property type="entry name" value="WH-like_DNA-bd_sf"/>
</dbReference>
<feature type="compositionally biased region" description="Pro residues" evidence="5">
    <location>
        <begin position="9"/>
        <end position="18"/>
    </location>
</feature>
<dbReference type="GO" id="GO:0006352">
    <property type="term" value="P:DNA-templated transcription initiation"/>
    <property type="evidence" value="ECO:0007669"/>
    <property type="project" value="InterPro"/>
</dbReference>
<dbReference type="OrthoDB" id="291047at2"/>
<comment type="similarity">
    <text evidence="1">Belongs to the sigma-70 factor family. ECF subfamily.</text>
</comment>
<dbReference type="InterPro" id="IPR007627">
    <property type="entry name" value="RNA_pol_sigma70_r2"/>
</dbReference>
<sequence>MGDMNNQVMPPPIAPPPTRRSAAGIVKNWDRLTDADLLDAWCRDRNRDAFNELVRRYRGMVLSLCQRTCRNSADAEDAFQTTWVCLATSAHQIRRPDRLAGWLHRVATRASRMTYPRHDTEMNPGVEPIDPGETAWESLTRRHEARVLDEELAQLPSRYQSAVVLHIMQGESYEAIAARLETTTGAIRGCVQRGKRILAARLRHRGVVPVLAFAAAMASSASDAEAADLWERFHIDAEPDGIDWSTAEPAVRDPNSGSPIDFSSLLSSGNMTMRLTPLGWASLTAFVAAAVMISMIPVSGQEQRPAVQVQMASSPNEGTPNAPPVQLVPKKNSRMSTQDKDEPVPDRFATGVARRVAEQLDQNDDLTLDAKLDGLAAQLESQWGIPVLVDPDAFEMAELEPSSTMVTFDGRDQPIRTMLRRILKPLRLTTRIEDEGLVITPDFTELTRDGIATDRWVSVSQELVQQFETALNQSLSLDFIDAPLEEVVEMISAEIEVPIMIDKPALENFGLTADVPIDFVSNQLPARSVLKQIFQDLDLAYSYQNGMIVIGTDESVQSRLLSRIYFLEGTGLPRGDYEEALSLIQTSIQPNVWEALGGPGSIAPIGDGRSGRPSILVTSTISVHDEIALLLEALRKSHVGPDPIVTREELERKQVEAAANMGGGGFGVGGGFF</sequence>
<dbReference type="InterPro" id="IPR013249">
    <property type="entry name" value="RNA_pol_sigma70_r4_t2"/>
</dbReference>
<feature type="region of interest" description="Disordered" evidence="5">
    <location>
        <begin position="1"/>
        <end position="20"/>
    </location>
</feature>